<proteinExistence type="predicted"/>
<keyword evidence="2" id="KW-1185">Reference proteome</keyword>
<organism evidence="1 2">
    <name type="scientific">Hesseltinella vesiculosa</name>
    <dbReference type="NCBI Taxonomy" id="101127"/>
    <lineage>
        <taxon>Eukaryota</taxon>
        <taxon>Fungi</taxon>
        <taxon>Fungi incertae sedis</taxon>
        <taxon>Mucoromycota</taxon>
        <taxon>Mucoromycotina</taxon>
        <taxon>Mucoromycetes</taxon>
        <taxon>Mucorales</taxon>
        <taxon>Cunninghamellaceae</taxon>
        <taxon>Hesseltinella</taxon>
    </lineage>
</organism>
<gene>
    <name evidence="1" type="ORF">DM01DRAFT_1171250</name>
</gene>
<name>A0A1X2G6E5_9FUNG</name>
<evidence type="ECO:0000313" key="2">
    <source>
        <dbReference type="Proteomes" id="UP000242146"/>
    </source>
</evidence>
<reference evidence="1 2" key="1">
    <citation type="submission" date="2016-07" db="EMBL/GenBank/DDBJ databases">
        <title>Pervasive Adenine N6-methylation of Active Genes in Fungi.</title>
        <authorList>
            <consortium name="DOE Joint Genome Institute"/>
            <person name="Mondo S.J."/>
            <person name="Dannebaum R.O."/>
            <person name="Kuo R.C."/>
            <person name="Labutti K."/>
            <person name="Haridas S."/>
            <person name="Kuo A."/>
            <person name="Salamov A."/>
            <person name="Ahrendt S.R."/>
            <person name="Lipzen A."/>
            <person name="Sullivan W."/>
            <person name="Andreopoulos W.B."/>
            <person name="Clum A."/>
            <person name="Lindquist E."/>
            <person name="Daum C."/>
            <person name="Ramamoorthy G.K."/>
            <person name="Gryganskyi A."/>
            <person name="Culley D."/>
            <person name="Magnuson J.K."/>
            <person name="James T.Y."/>
            <person name="O'Malley M.A."/>
            <person name="Stajich J.E."/>
            <person name="Spatafora J.W."/>
            <person name="Visel A."/>
            <person name="Grigoriev I.V."/>
        </authorList>
    </citation>
    <scope>NUCLEOTIDE SEQUENCE [LARGE SCALE GENOMIC DNA]</scope>
    <source>
        <strain evidence="1 2">NRRL 3301</strain>
    </source>
</reference>
<dbReference type="Proteomes" id="UP000242146">
    <property type="component" value="Unassembled WGS sequence"/>
</dbReference>
<protein>
    <submittedName>
        <fullName evidence="1">Uncharacterized protein</fullName>
    </submittedName>
</protein>
<comment type="caution">
    <text evidence="1">The sequence shown here is derived from an EMBL/GenBank/DDBJ whole genome shotgun (WGS) entry which is preliminary data.</text>
</comment>
<accession>A0A1X2G6E5</accession>
<sequence>MRRTCFDIVKTATEKDNITLIAASIMSSWFPRLSLTQSSPRCIIEDTFAHHFLDALLSDTFVSDPIYHQEWANGFFHATNPKR</sequence>
<dbReference type="AlphaFoldDB" id="A0A1X2G6E5"/>
<dbReference type="EMBL" id="MCGT01000042">
    <property type="protein sequence ID" value="ORX45482.1"/>
    <property type="molecule type" value="Genomic_DNA"/>
</dbReference>
<evidence type="ECO:0000313" key="1">
    <source>
        <dbReference type="EMBL" id="ORX45482.1"/>
    </source>
</evidence>